<protein>
    <submittedName>
        <fullName evidence="1">Uncharacterized protein</fullName>
    </submittedName>
</protein>
<sequence>MDKRTDSGHSGLIFENAVNIALNAGYMAAQGRIRIPDAKEFPITVQQWAEEFEIQYGEQIESEAGYIGLIDSFSEKNC</sequence>
<organism evidence="1 2">
    <name type="scientific">Thermincola ferriacetica</name>
    <dbReference type="NCBI Taxonomy" id="281456"/>
    <lineage>
        <taxon>Bacteria</taxon>
        <taxon>Bacillati</taxon>
        <taxon>Bacillota</taxon>
        <taxon>Clostridia</taxon>
        <taxon>Eubacteriales</taxon>
        <taxon>Thermincolaceae</taxon>
        <taxon>Thermincola</taxon>
    </lineage>
</organism>
<reference evidence="2" key="1">
    <citation type="submission" date="2015-07" db="EMBL/GenBank/DDBJ databases">
        <title>Complete Genome of Thermincola ferriacetica strain Z-0001T.</title>
        <authorList>
            <person name="Lusk B."/>
            <person name="Badalamenti J.P."/>
            <person name="Parameswaran P."/>
            <person name="Bond D.R."/>
            <person name="Torres C.I."/>
        </authorList>
    </citation>
    <scope>NUCLEOTIDE SEQUENCE [LARGE SCALE GENOMIC DNA]</scope>
    <source>
        <strain evidence="2">Z-0001</strain>
    </source>
</reference>
<gene>
    <name evidence="1" type="ORF">Tfer_0845</name>
</gene>
<proteinExistence type="predicted"/>
<evidence type="ECO:0000313" key="2">
    <source>
        <dbReference type="Proteomes" id="UP000037175"/>
    </source>
</evidence>
<dbReference type="EMBL" id="LGTE01000004">
    <property type="protein sequence ID" value="KNZ70285.1"/>
    <property type="molecule type" value="Genomic_DNA"/>
</dbReference>
<dbReference type="RefSeq" id="WP_052216999.1">
    <property type="nucleotide sequence ID" value="NZ_LGTE01000004.1"/>
</dbReference>
<accession>A0A0L6W423</accession>
<dbReference type="AlphaFoldDB" id="A0A0L6W423"/>
<name>A0A0L6W423_9FIRM</name>
<keyword evidence="2" id="KW-1185">Reference proteome</keyword>
<comment type="caution">
    <text evidence="1">The sequence shown here is derived from an EMBL/GenBank/DDBJ whole genome shotgun (WGS) entry which is preliminary data.</text>
</comment>
<evidence type="ECO:0000313" key="1">
    <source>
        <dbReference type="EMBL" id="KNZ70285.1"/>
    </source>
</evidence>
<dbReference type="Proteomes" id="UP000037175">
    <property type="component" value="Unassembled WGS sequence"/>
</dbReference>